<proteinExistence type="predicted"/>
<protein>
    <submittedName>
        <fullName evidence="2">Uncharacterized protein</fullName>
    </submittedName>
</protein>
<gene>
    <name evidence="2" type="ORF">ANN_15568</name>
</gene>
<accession>A0ABQ8SHF7</accession>
<keyword evidence="3" id="KW-1185">Reference proteome</keyword>
<sequence length="344" mass="39987">MGEEKEKTTEQRENDGGKGEENEDRKVRNNEGREGRENEKKKEEKTREGTEEKTRREKKEKNEGRKEGKTRGRVKEKTRQEKEEQRKEDTINENYAYVVLFARSSYERNKKELTKHCKEVGLSMNHNKIKLMLNKPPRPIELHGTELYFRVHRVTVSNHKVEVVRTCGETTAQMGIDNYHMGPLHRRILTNKIRRDGLKYYRIMAVSTQVFGADMRVLDKSVKIDFFPPLKKYAGAATESTPVEQRSARLAVKPGGPDDQVIISNSEDNLRLSTKISDFGMEISAQKSKVMAFLGQDPIRRCNGRNSEREKSSGQEKISDDRRHMDYMRRQRGRQNIEKTENAG</sequence>
<evidence type="ECO:0000313" key="3">
    <source>
        <dbReference type="Proteomes" id="UP001148838"/>
    </source>
</evidence>
<name>A0ABQ8SHF7_PERAM</name>
<evidence type="ECO:0000313" key="2">
    <source>
        <dbReference type="EMBL" id="KAJ4433309.1"/>
    </source>
</evidence>
<organism evidence="2 3">
    <name type="scientific">Periplaneta americana</name>
    <name type="common">American cockroach</name>
    <name type="synonym">Blatta americana</name>
    <dbReference type="NCBI Taxonomy" id="6978"/>
    <lineage>
        <taxon>Eukaryota</taxon>
        <taxon>Metazoa</taxon>
        <taxon>Ecdysozoa</taxon>
        <taxon>Arthropoda</taxon>
        <taxon>Hexapoda</taxon>
        <taxon>Insecta</taxon>
        <taxon>Pterygota</taxon>
        <taxon>Neoptera</taxon>
        <taxon>Polyneoptera</taxon>
        <taxon>Dictyoptera</taxon>
        <taxon>Blattodea</taxon>
        <taxon>Blattoidea</taxon>
        <taxon>Blattidae</taxon>
        <taxon>Blattinae</taxon>
        <taxon>Periplaneta</taxon>
    </lineage>
</organism>
<dbReference type="Proteomes" id="UP001148838">
    <property type="component" value="Unassembled WGS sequence"/>
</dbReference>
<comment type="caution">
    <text evidence="2">The sequence shown here is derived from an EMBL/GenBank/DDBJ whole genome shotgun (WGS) entry which is preliminary data.</text>
</comment>
<evidence type="ECO:0000256" key="1">
    <source>
        <dbReference type="SAM" id="MobiDB-lite"/>
    </source>
</evidence>
<dbReference type="EMBL" id="JAJSOF020000027">
    <property type="protein sequence ID" value="KAJ4433309.1"/>
    <property type="molecule type" value="Genomic_DNA"/>
</dbReference>
<reference evidence="2 3" key="1">
    <citation type="journal article" date="2022" name="Allergy">
        <title>Genome assembly and annotation of Periplaneta americana reveal a comprehensive cockroach allergen profile.</title>
        <authorList>
            <person name="Wang L."/>
            <person name="Xiong Q."/>
            <person name="Saelim N."/>
            <person name="Wang L."/>
            <person name="Nong W."/>
            <person name="Wan A.T."/>
            <person name="Shi M."/>
            <person name="Liu X."/>
            <person name="Cao Q."/>
            <person name="Hui J.H.L."/>
            <person name="Sookrung N."/>
            <person name="Leung T.F."/>
            <person name="Tungtrongchitr A."/>
            <person name="Tsui S.K.W."/>
        </authorList>
    </citation>
    <scope>NUCLEOTIDE SEQUENCE [LARGE SCALE GENOMIC DNA]</scope>
    <source>
        <strain evidence="2">PWHHKU_190912</strain>
    </source>
</reference>
<feature type="region of interest" description="Disordered" evidence="1">
    <location>
        <begin position="1"/>
        <end position="87"/>
    </location>
</feature>
<feature type="region of interest" description="Disordered" evidence="1">
    <location>
        <begin position="301"/>
        <end position="344"/>
    </location>
</feature>
<feature type="compositionally biased region" description="Basic and acidic residues" evidence="1">
    <location>
        <begin position="306"/>
        <end position="344"/>
    </location>
</feature>